<proteinExistence type="predicted"/>
<accession>A0ABN7NR25</accession>
<comment type="caution">
    <text evidence="1">The sequence shown here is derived from an EMBL/GenBank/DDBJ whole genome shotgun (WGS) entry which is preliminary data.</text>
</comment>
<gene>
    <name evidence="1" type="ORF">TPAB3V08_LOCUS2875</name>
</gene>
<keyword evidence="2" id="KW-1185">Reference proteome</keyword>
<evidence type="ECO:0000313" key="1">
    <source>
        <dbReference type="EMBL" id="CAG2055877.1"/>
    </source>
</evidence>
<protein>
    <submittedName>
        <fullName evidence="1">Uncharacterized protein</fullName>
    </submittedName>
</protein>
<sequence>MISPFDGVMTLIIFTLPLRLKPKCSEEEDDGKTFSACGLTGSDFMSDIPGPSGESETNGLTSSPFVKDSLSANIDDECSCFTGIVTICFGSQESTLKGEDVGQAQGLLWRNGKRWCRDALKTGPGVLLRLGKRHLQVWQRRMILTPNRRGLGSLTAVADLTKPLLHCRHGPWSLVAAVAVPQFSVGLAIYLSGDIVRMRFLEPDWPIVSSQVSEVRLRDEFRCREEPELEQEPKTMMCDSSDIVTIKTENLTQSLEEGEESNQWHHELQIKDEFITKVEVESYASYSGTTLSHLQDHKTEEASLNKFLIIKEEIKV</sequence>
<reference evidence="1" key="1">
    <citation type="submission" date="2021-03" db="EMBL/GenBank/DDBJ databases">
        <authorList>
            <person name="Tran Van P."/>
        </authorList>
    </citation>
    <scope>NUCLEOTIDE SEQUENCE</scope>
</reference>
<dbReference type="EMBL" id="CAJPIN010003042">
    <property type="protein sequence ID" value="CAG2055877.1"/>
    <property type="molecule type" value="Genomic_DNA"/>
</dbReference>
<evidence type="ECO:0000313" key="2">
    <source>
        <dbReference type="Proteomes" id="UP001153148"/>
    </source>
</evidence>
<dbReference type="Proteomes" id="UP001153148">
    <property type="component" value="Unassembled WGS sequence"/>
</dbReference>
<organism evidence="1 2">
    <name type="scientific">Timema podura</name>
    <name type="common">Walking stick</name>
    <dbReference type="NCBI Taxonomy" id="61482"/>
    <lineage>
        <taxon>Eukaryota</taxon>
        <taxon>Metazoa</taxon>
        <taxon>Ecdysozoa</taxon>
        <taxon>Arthropoda</taxon>
        <taxon>Hexapoda</taxon>
        <taxon>Insecta</taxon>
        <taxon>Pterygota</taxon>
        <taxon>Neoptera</taxon>
        <taxon>Polyneoptera</taxon>
        <taxon>Phasmatodea</taxon>
        <taxon>Timematodea</taxon>
        <taxon>Timematoidea</taxon>
        <taxon>Timematidae</taxon>
        <taxon>Timema</taxon>
    </lineage>
</organism>
<name>A0ABN7NR25_TIMPD</name>